<gene>
    <name evidence="1" type="ORF">F5148DRAFT_1351629</name>
</gene>
<dbReference type="EMBL" id="JAGFNK010000079">
    <property type="protein sequence ID" value="KAI9508789.1"/>
    <property type="molecule type" value="Genomic_DNA"/>
</dbReference>
<evidence type="ECO:0000313" key="1">
    <source>
        <dbReference type="EMBL" id="KAI9508789.1"/>
    </source>
</evidence>
<reference evidence="1" key="1">
    <citation type="submission" date="2021-03" db="EMBL/GenBank/DDBJ databases">
        <title>Evolutionary priming and transition to the ectomycorrhizal habit in an iconic lineage of mushroom-forming fungi: is preadaptation a requirement?</title>
        <authorList>
            <consortium name="DOE Joint Genome Institute"/>
            <person name="Looney B.P."/>
            <person name="Miyauchi S."/>
            <person name="Morin E."/>
            <person name="Drula E."/>
            <person name="Courty P.E."/>
            <person name="Chicoki N."/>
            <person name="Fauchery L."/>
            <person name="Kohler A."/>
            <person name="Kuo A."/>
            <person name="LaButti K."/>
            <person name="Pangilinan J."/>
            <person name="Lipzen A."/>
            <person name="Riley R."/>
            <person name="Andreopoulos W."/>
            <person name="He G."/>
            <person name="Johnson J."/>
            <person name="Barry K.W."/>
            <person name="Grigoriev I.V."/>
            <person name="Nagy L."/>
            <person name="Hibbett D."/>
            <person name="Henrissat B."/>
            <person name="Matheny P.B."/>
            <person name="Labbe J."/>
            <person name="Martin A.F."/>
        </authorList>
    </citation>
    <scope>NUCLEOTIDE SEQUENCE</scope>
    <source>
        <strain evidence="1">BPL698</strain>
    </source>
</reference>
<feature type="non-terminal residue" evidence="1">
    <location>
        <position position="967"/>
    </location>
</feature>
<name>A0ACC0UAQ1_9AGAM</name>
<protein>
    <submittedName>
        <fullName evidence="1">Uncharacterized protein</fullName>
    </submittedName>
</protein>
<keyword evidence="2" id="KW-1185">Reference proteome</keyword>
<comment type="caution">
    <text evidence="1">The sequence shown here is derived from an EMBL/GenBank/DDBJ whole genome shotgun (WGS) entry which is preliminary data.</text>
</comment>
<dbReference type="Proteomes" id="UP001207468">
    <property type="component" value="Unassembled WGS sequence"/>
</dbReference>
<evidence type="ECO:0000313" key="2">
    <source>
        <dbReference type="Proteomes" id="UP001207468"/>
    </source>
</evidence>
<sequence length="967" mass="105717">MSLADLTRNAFQSGLSPGKWVSLCQMFLWRGPANAPHTLASASSEAEISSSVLMLFEYYPGDAVLQAYLKDAIQSRLVSLPTFTATFLLAARSRALREPATLSLLCKTIQQARIWPDPSLAPATLLPEDPDLALGTIRDALELLRTTYDPILPPHHFQRVVAPVQNLVMSLTHPTPNFPNASGALALECIQSIKDLLLHAFALDHNLRQPLENLALSLSLFLGENASLNSRRSVSSTRSAFGPVDILGPGFENDITTCSLLLFHLIVDRAKAYGSGHDSHATALLVATFRVTAWSLQRFFIQLFQSALTCLSTDLSPVTSRRPLSLWNAFLAGRLPRLLVSFERALGMDKISQTEYRAALREAWGALALGDPLTSTLENMWSLVEPSHSLENTDKPVSFTRAFTYQLLSSGLLDQTFALRIDPSLSGESPSRLQTEAREAGADFGHYLNQKVSSDLNTTDAQILLQRIYSDPISHATFAETVRKRFQAASSSLDVETLGHISRVLSANETALDLVSLHIELLSLVSSALGFVEEYDCEAVGDPQSAVGNLGDIVLFAQLAMARFKVFEGHSGVLSTFNIFQVSDTLKHKNKSLDISYLRRTDAILMPTTTSPEARALMTWFKALFDKNSEGIEDGVLRQTLLAIAATVFLQALRAAAERKLDLDVLNNGISYFLGPLLGWTLPGIVLALVRHIRLTRFQSTQHLNVLRTVMLSPNVPRPVLTLCGPSVVRLLSEWRGGTLPFDVAALRLDVIKVTGLTVPGSIPRSLGPKEPILNNSSLHGADQSRRAIRIALALIQSGKPPFLNVTACLAETPATEFLQTFWFELNMTIKTDATADAAKRLAVFILATPRAPRTPQLLPIFLHNVLPSLIDRFDNPKLGQAIAGDLELLIAIISSSLMAALQLERALYATSGEQTYALGSSSSSMASRLALDLRNRKSSSKGKLIAQRLTSSQIFVTNFPVFKTEI</sequence>
<accession>A0ACC0UAQ1</accession>
<proteinExistence type="predicted"/>
<organism evidence="1 2">
    <name type="scientific">Russula earlei</name>
    <dbReference type="NCBI Taxonomy" id="71964"/>
    <lineage>
        <taxon>Eukaryota</taxon>
        <taxon>Fungi</taxon>
        <taxon>Dikarya</taxon>
        <taxon>Basidiomycota</taxon>
        <taxon>Agaricomycotina</taxon>
        <taxon>Agaricomycetes</taxon>
        <taxon>Russulales</taxon>
        <taxon>Russulaceae</taxon>
        <taxon>Russula</taxon>
    </lineage>
</organism>